<evidence type="ECO:0000313" key="3">
    <source>
        <dbReference type="Proteomes" id="UP000500953"/>
    </source>
</evidence>
<dbReference type="EMBL" id="CP046173">
    <property type="protein sequence ID" value="QIS20896.1"/>
    <property type="molecule type" value="Genomic_DNA"/>
</dbReference>
<dbReference type="RefSeq" id="WP_167488206.1">
    <property type="nucleotide sequence ID" value="NZ_CP046173.1"/>
</dbReference>
<protein>
    <submittedName>
        <fullName evidence="2">Uncharacterized protein</fullName>
    </submittedName>
</protein>
<reference evidence="2 3" key="1">
    <citation type="journal article" date="2019" name="ACS Chem. Biol.">
        <title>Identification and Mobilization of a Cryptic Antibiotic Biosynthesis Gene Locus from a Human-Pathogenic Nocardia Isolate.</title>
        <authorList>
            <person name="Herisse M."/>
            <person name="Ishida K."/>
            <person name="Porter J.L."/>
            <person name="Howden B."/>
            <person name="Hertweck C."/>
            <person name="Stinear T.P."/>
            <person name="Pidot S.J."/>
        </authorList>
    </citation>
    <scope>NUCLEOTIDE SEQUENCE [LARGE SCALE GENOMIC DNA]</scope>
    <source>
        <strain evidence="2 3">AUSMDU00012715</strain>
    </source>
</reference>
<name>A0A6G9Z6V5_9NOCA</name>
<evidence type="ECO:0000313" key="2">
    <source>
        <dbReference type="EMBL" id="QIS20896.1"/>
    </source>
</evidence>
<sequence length="78" mass="8744">MGLPYAPHVRGDLPYSVADDAQWDQEFPGHALTRARRWFGELSRTARIDPRFAALPPFSGPIPDFPGMTRLPDPPSQQ</sequence>
<proteinExistence type="predicted"/>
<evidence type="ECO:0000256" key="1">
    <source>
        <dbReference type="SAM" id="MobiDB-lite"/>
    </source>
</evidence>
<dbReference type="AlphaFoldDB" id="A0A6G9Z6V5"/>
<feature type="region of interest" description="Disordered" evidence="1">
    <location>
        <begin position="59"/>
        <end position="78"/>
    </location>
</feature>
<dbReference type="Proteomes" id="UP000500953">
    <property type="component" value="Chromosome"/>
</dbReference>
<accession>A0A6G9Z6V5</accession>
<organism evidence="2 3">
    <name type="scientific">Nocardia terpenica</name>
    <dbReference type="NCBI Taxonomy" id="455432"/>
    <lineage>
        <taxon>Bacteria</taxon>
        <taxon>Bacillati</taxon>
        <taxon>Actinomycetota</taxon>
        <taxon>Actinomycetes</taxon>
        <taxon>Mycobacteriales</taxon>
        <taxon>Nocardiaceae</taxon>
        <taxon>Nocardia</taxon>
    </lineage>
</organism>
<gene>
    <name evidence="2" type="ORF">F6W96_23845</name>
</gene>